<dbReference type="AlphaFoldDB" id="A0A699XGZ3"/>
<organism evidence="2">
    <name type="scientific">Tanacetum cinerariifolium</name>
    <name type="common">Dalmatian daisy</name>
    <name type="synonym">Chrysanthemum cinerariifolium</name>
    <dbReference type="NCBI Taxonomy" id="118510"/>
    <lineage>
        <taxon>Eukaryota</taxon>
        <taxon>Viridiplantae</taxon>
        <taxon>Streptophyta</taxon>
        <taxon>Embryophyta</taxon>
        <taxon>Tracheophyta</taxon>
        <taxon>Spermatophyta</taxon>
        <taxon>Magnoliopsida</taxon>
        <taxon>eudicotyledons</taxon>
        <taxon>Gunneridae</taxon>
        <taxon>Pentapetalae</taxon>
        <taxon>asterids</taxon>
        <taxon>campanulids</taxon>
        <taxon>Asterales</taxon>
        <taxon>Asteraceae</taxon>
        <taxon>Asteroideae</taxon>
        <taxon>Anthemideae</taxon>
        <taxon>Anthemidinae</taxon>
        <taxon>Tanacetum</taxon>
    </lineage>
</organism>
<dbReference type="EMBL" id="BKCJ011852993">
    <property type="protein sequence ID" value="GFD58433.1"/>
    <property type="molecule type" value="Genomic_DNA"/>
</dbReference>
<comment type="caution">
    <text evidence="2">The sequence shown here is derived from an EMBL/GenBank/DDBJ whole genome shotgun (WGS) entry which is preliminary data.</text>
</comment>
<reference evidence="2" key="1">
    <citation type="journal article" date="2019" name="Sci. Rep.">
        <title>Draft genome of Tanacetum cinerariifolium, the natural source of mosquito coil.</title>
        <authorList>
            <person name="Yamashiro T."/>
            <person name="Shiraishi A."/>
            <person name="Satake H."/>
            <person name="Nakayama K."/>
        </authorList>
    </citation>
    <scope>NUCLEOTIDE SEQUENCE</scope>
</reference>
<sequence>KRRKLTEAKVKARLASYQLGQSTENENAIIPTLEEAGTPKTSPADITQSDVEE</sequence>
<protein>
    <submittedName>
        <fullName evidence="2">Uncharacterized protein</fullName>
    </submittedName>
</protein>
<evidence type="ECO:0000313" key="2">
    <source>
        <dbReference type="EMBL" id="GFD58433.1"/>
    </source>
</evidence>
<evidence type="ECO:0000256" key="1">
    <source>
        <dbReference type="SAM" id="MobiDB-lite"/>
    </source>
</evidence>
<name>A0A699XGZ3_TANCI</name>
<feature type="non-terminal residue" evidence="2">
    <location>
        <position position="1"/>
    </location>
</feature>
<feature type="region of interest" description="Disordered" evidence="1">
    <location>
        <begin position="32"/>
        <end position="53"/>
    </location>
</feature>
<feature type="compositionally biased region" description="Polar residues" evidence="1">
    <location>
        <begin position="39"/>
        <end position="53"/>
    </location>
</feature>
<gene>
    <name evidence="2" type="ORF">Tci_930402</name>
</gene>
<accession>A0A699XGZ3</accession>
<proteinExistence type="predicted"/>